<gene>
    <name evidence="8" type="primary">ORF76645</name>
</gene>
<dbReference type="CDD" id="cd03390">
    <property type="entry name" value="PAP2_containing_1_like"/>
    <property type="match status" value="1"/>
</dbReference>
<feature type="transmembrane region" description="Helical" evidence="6">
    <location>
        <begin position="191"/>
        <end position="209"/>
    </location>
</feature>
<evidence type="ECO:0000256" key="1">
    <source>
        <dbReference type="ARBA" id="ARBA00004141"/>
    </source>
</evidence>
<protein>
    <recommendedName>
        <fullName evidence="7">Phosphatidic acid phosphatase type 2/haloperoxidase domain-containing protein</fullName>
    </recommendedName>
</protein>
<proteinExistence type="inferred from homology"/>
<dbReference type="SUPFAM" id="SSF48317">
    <property type="entry name" value="Acid phosphatase/Vanadium-dependent haloperoxidase"/>
    <property type="match status" value="1"/>
</dbReference>
<feature type="transmembrane region" description="Helical" evidence="6">
    <location>
        <begin position="59"/>
        <end position="81"/>
    </location>
</feature>
<dbReference type="Gene3D" id="1.20.144.10">
    <property type="entry name" value="Phosphatidic acid phosphatase type 2/haloperoxidase"/>
    <property type="match status" value="1"/>
</dbReference>
<dbReference type="AlphaFoldDB" id="A0A0B6ZTG8"/>
<dbReference type="PANTHER" id="PTHR10165">
    <property type="entry name" value="LIPID PHOSPHATE PHOSPHATASE"/>
    <property type="match status" value="1"/>
</dbReference>
<evidence type="ECO:0000313" key="8">
    <source>
        <dbReference type="EMBL" id="CEK71025.1"/>
    </source>
</evidence>
<dbReference type="EMBL" id="HACG01024160">
    <property type="protein sequence ID" value="CEK71025.1"/>
    <property type="molecule type" value="Transcribed_RNA"/>
</dbReference>
<dbReference type="InterPro" id="IPR036938">
    <property type="entry name" value="PAP2/HPO_sf"/>
</dbReference>
<evidence type="ECO:0000256" key="4">
    <source>
        <dbReference type="ARBA" id="ARBA00022989"/>
    </source>
</evidence>
<name>A0A0B6ZTG8_9EUPU</name>
<dbReference type="SMART" id="SM00014">
    <property type="entry name" value="acidPPc"/>
    <property type="match status" value="1"/>
</dbReference>
<dbReference type="GO" id="GO:0016020">
    <property type="term" value="C:membrane"/>
    <property type="evidence" value="ECO:0007669"/>
    <property type="project" value="UniProtKB-SubCell"/>
</dbReference>
<dbReference type="GO" id="GO:0046839">
    <property type="term" value="P:phospholipid dephosphorylation"/>
    <property type="evidence" value="ECO:0007669"/>
    <property type="project" value="TreeGrafter"/>
</dbReference>
<organism evidence="8">
    <name type="scientific">Arion vulgaris</name>
    <dbReference type="NCBI Taxonomy" id="1028688"/>
    <lineage>
        <taxon>Eukaryota</taxon>
        <taxon>Metazoa</taxon>
        <taxon>Spiralia</taxon>
        <taxon>Lophotrochozoa</taxon>
        <taxon>Mollusca</taxon>
        <taxon>Gastropoda</taxon>
        <taxon>Heterobranchia</taxon>
        <taxon>Euthyneura</taxon>
        <taxon>Panpulmonata</taxon>
        <taxon>Eupulmonata</taxon>
        <taxon>Stylommatophora</taxon>
        <taxon>Helicina</taxon>
        <taxon>Arionoidea</taxon>
        <taxon>Arionidae</taxon>
        <taxon>Arion</taxon>
    </lineage>
</organism>
<dbReference type="GO" id="GO:0008195">
    <property type="term" value="F:phosphatidate phosphatase activity"/>
    <property type="evidence" value="ECO:0007669"/>
    <property type="project" value="TreeGrafter"/>
</dbReference>
<feature type="transmembrane region" description="Helical" evidence="6">
    <location>
        <begin position="162"/>
        <end position="179"/>
    </location>
</feature>
<feature type="transmembrane region" description="Helical" evidence="6">
    <location>
        <begin position="93"/>
        <end position="111"/>
    </location>
</feature>
<sequence>MPVGQKIQILQLRPDLFPEVLLRIAVIIAFIITDDAVPFKRIIHQEEAWLYTHPHKKDIVPAYTLHFINLVISLFLVWAIYKYKRNIMDAISALLGVTLSIFLALTITNFIKLSVGRPRPDFFARCFKNPPKDAYNLSLAVCDMPEDMINQGYKSFPSGHSAMAFGCMAYLSFYIAWSLRVFQPKVLYPSLRLLAFLAPLVCATLIAISRTVDYHHHWQDILVGSLIGTTISYLCFRQSFPGLLEKKLLRCHPSSPQPEPSFIGAENY</sequence>
<dbReference type="UniPathway" id="UPA00085"/>
<dbReference type="InterPro" id="IPR000326">
    <property type="entry name" value="PAP2/HPO"/>
</dbReference>
<comment type="similarity">
    <text evidence="2">Belongs to the PA-phosphatase related phosphoesterase family.</text>
</comment>
<reference evidence="8" key="1">
    <citation type="submission" date="2014-12" db="EMBL/GenBank/DDBJ databases">
        <title>Insight into the proteome of Arion vulgaris.</title>
        <authorList>
            <person name="Aradska J."/>
            <person name="Bulat T."/>
            <person name="Smidak R."/>
            <person name="Sarate P."/>
            <person name="Gangsoo J."/>
            <person name="Sialana F."/>
            <person name="Bilban M."/>
            <person name="Lubec G."/>
        </authorList>
    </citation>
    <scope>NUCLEOTIDE SEQUENCE</scope>
    <source>
        <tissue evidence="8">Skin</tissue>
    </source>
</reference>
<evidence type="ECO:0000256" key="3">
    <source>
        <dbReference type="ARBA" id="ARBA00022692"/>
    </source>
</evidence>
<feature type="transmembrane region" description="Helical" evidence="6">
    <location>
        <begin position="20"/>
        <end position="39"/>
    </location>
</feature>
<feature type="transmembrane region" description="Helical" evidence="6">
    <location>
        <begin position="221"/>
        <end position="240"/>
    </location>
</feature>
<evidence type="ECO:0000256" key="5">
    <source>
        <dbReference type="ARBA" id="ARBA00023136"/>
    </source>
</evidence>
<keyword evidence="5 6" id="KW-0472">Membrane</keyword>
<dbReference type="InterPro" id="IPR043216">
    <property type="entry name" value="PAP-like"/>
</dbReference>
<dbReference type="GO" id="GO:0006644">
    <property type="term" value="P:phospholipid metabolic process"/>
    <property type="evidence" value="ECO:0007669"/>
    <property type="project" value="UniProtKB-UniPathway"/>
</dbReference>
<evidence type="ECO:0000256" key="2">
    <source>
        <dbReference type="ARBA" id="ARBA00008816"/>
    </source>
</evidence>
<accession>A0A0B6ZTG8</accession>
<keyword evidence="4 6" id="KW-1133">Transmembrane helix</keyword>
<keyword evidence="3 6" id="KW-0812">Transmembrane</keyword>
<dbReference type="Pfam" id="PF01569">
    <property type="entry name" value="PAP2"/>
    <property type="match status" value="1"/>
</dbReference>
<evidence type="ECO:0000259" key="7">
    <source>
        <dbReference type="SMART" id="SM00014"/>
    </source>
</evidence>
<feature type="domain" description="Phosphatidic acid phosphatase type 2/haloperoxidase" evidence="7">
    <location>
        <begin position="94"/>
        <end position="236"/>
    </location>
</feature>
<dbReference type="PANTHER" id="PTHR10165:SF35">
    <property type="entry name" value="RE23632P"/>
    <property type="match status" value="1"/>
</dbReference>
<evidence type="ECO:0000256" key="6">
    <source>
        <dbReference type="SAM" id="Phobius"/>
    </source>
</evidence>
<comment type="subcellular location">
    <subcellularLocation>
        <location evidence="1">Membrane</location>
        <topology evidence="1">Multi-pass membrane protein</topology>
    </subcellularLocation>
</comment>